<dbReference type="InterPro" id="IPR000212">
    <property type="entry name" value="DNA_helicase_UvrD/REP"/>
</dbReference>
<evidence type="ECO:0000313" key="4">
    <source>
        <dbReference type="Proteomes" id="UP000294355"/>
    </source>
</evidence>
<name>A0A446ZF39_ACICA</name>
<dbReference type="Pfam" id="PF13538">
    <property type="entry name" value="UvrD_C_2"/>
    <property type="match status" value="1"/>
</dbReference>
<keyword evidence="3" id="KW-0067">ATP-binding</keyword>
<evidence type="ECO:0000256" key="1">
    <source>
        <dbReference type="ARBA" id="ARBA00034923"/>
    </source>
</evidence>
<dbReference type="GO" id="GO:0000725">
    <property type="term" value="P:recombinational repair"/>
    <property type="evidence" value="ECO:0007669"/>
    <property type="project" value="TreeGrafter"/>
</dbReference>
<sequence length="709" mass="80671">MIDVIHGTTDKPVTSKQLQDAVQQIKELDGTLYLGYPIIGTVDGAYEIDALLTSPQHGIIAFILVEGTELPEDILDIQDTCFTMLSAKLIQYKELLKRRQLDVDVRVLTFSPAVSNGQESLEEDSLIITQASSLTNYLKNEQFDNSEKYKQIVSAIQAVSKVKVGKKRNPQQPNSRGAKLVKLDQSITNLDLQQSKAVLETVNGVQRIRGLAGSGKTIVLARKVAYLHAKNPDWKIAVTFNTRSLKKQFETLITSFVYEQTNELPDFEKIKIIHAWGSPSMEGVYYNSSLATNSKYYDFRTAKMFRRPSDQNEFDFACKSLLDQKQSFPTLYDLILIDEAQDFAPSFLQLCYKLLDKNKRLIYAYDELQTLSESSMPNPEDIWGKDEQGRPLVSLNTNDGEPERDIILDTCYRNPRPVLTSAHALGFGIYRKVPEGKLPLVQMFDYAPLWNDIGYEVVEGNLTEGEKVRLARTLKSSPDFLENHSEIDDLIEFRTFNTEEEQIKYLVASIKKDIEENELKPEDIMIIHPNALTARDKFGPARYGLYDEGINSNLAGVTISPDDFSQDDSVTFTSIFRAKGNEAPMVYVINADYCAQGIGLATKRNILFTAMTRTKAWLRVFGVGSGMKILEDEFQEVKRNNFSLSFTYPTEEQRQHLRIVNRDLSDKDKKRIQARRKFLENLIKDLDEGVLHKEDLDPDVLQRFKDIFG</sequence>
<dbReference type="SUPFAM" id="SSF52540">
    <property type="entry name" value="P-loop containing nucleoside triphosphate hydrolases"/>
    <property type="match status" value="1"/>
</dbReference>
<dbReference type="OrthoDB" id="7066673at2"/>
<dbReference type="AlphaFoldDB" id="A0A446ZF39"/>
<dbReference type="PANTHER" id="PTHR11070">
    <property type="entry name" value="UVRD / RECB / PCRA DNA HELICASE FAMILY MEMBER"/>
    <property type="match status" value="1"/>
</dbReference>
<dbReference type="GO" id="GO:0033202">
    <property type="term" value="C:DNA helicase complex"/>
    <property type="evidence" value="ECO:0007669"/>
    <property type="project" value="TreeGrafter"/>
</dbReference>
<dbReference type="GO" id="GO:0005524">
    <property type="term" value="F:ATP binding"/>
    <property type="evidence" value="ECO:0007669"/>
    <property type="project" value="InterPro"/>
</dbReference>
<dbReference type="InterPro" id="IPR027785">
    <property type="entry name" value="UvrD-like_helicase_C"/>
</dbReference>
<organism evidence="3 4">
    <name type="scientific">Acinetobacter calcoaceticus</name>
    <dbReference type="NCBI Taxonomy" id="471"/>
    <lineage>
        <taxon>Bacteria</taxon>
        <taxon>Pseudomonadati</taxon>
        <taxon>Pseudomonadota</taxon>
        <taxon>Gammaproteobacteria</taxon>
        <taxon>Moraxellales</taxon>
        <taxon>Moraxellaceae</taxon>
        <taxon>Acinetobacter</taxon>
        <taxon>Acinetobacter calcoaceticus/baumannii complex</taxon>
    </lineage>
</organism>
<accession>A0A446ZF39</accession>
<evidence type="ECO:0000259" key="2">
    <source>
        <dbReference type="Pfam" id="PF13538"/>
    </source>
</evidence>
<keyword evidence="3" id="KW-0378">Hydrolase</keyword>
<dbReference type="GO" id="GO:0005829">
    <property type="term" value="C:cytosol"/>
    <property type="evidence" value="ECO:0007669"/>
    <property type="project" value="TreeGrafter"/>
</dbReference>
<feature type="domain" description="UvrD-like helicase C-terminal" evidence="2">
    <location>
        <begin position="570"/>
        <end position="620"/>
    </location>
</feature>
<dbReference type="Proteomes" id="UP000294355">
    <property type="component" value="Chromosome"/>
</dbReference>
<dbReference type="PANTHER" id="PTHR11070:SF2">
    <property type="entry name" value="ATP-DEPENDENT DNA HELICASE SRS2"/>
    <property type="match status" value="1"/>
</dbReference>
<dbReference type="Pfam" id="PF13245">
    <property type="entry name" value="AAA_19"/>
    <property type="match status" value="1"/>
</dbReference>
<gene>
    <name evidence="3" type="ORF">AC2117_00205</name>
</gene>
<dbReference type="EMBL" id="LS999521">
    <property type="protein sequence ID" value="VAX43076.1"/>
    <property type="molecule type" value="Genomic_DNA"/>
</dbReference>
<dbReference type="InterPro" id="IPR027417">
    <property type="entry name" value="P-loop_NTPase"/>
</dbReference>
<dbReference type="Gene3D" id="3.40.50.300">
    <property type="entry name" value="P-loop containing nucleotide triphosphate hydrolases"/>
    <property type="match status" value="2"/>
</dbReference>
<dbReference type="GO" id="GO:0043138">
    <property type="term" value="F:3'-5' DNA helicase activity"/>
    <property type="evidence" value="ECO:0007669"/>
    <property type="project" value="TreeGrafter"/>
</dbReference>
<protein>
    <recommendedName>
        <fullName evidence="1">DNA 3'-5' helicase II</fullName>
    </recommendedName>
</protein>
<evidence type="ECO:0000313" key="3">
    <source>
        <dbReference type="EMBL" id="VAX43076.1"/>
    </source>
</evidence>
<dbReference type="RefSeq" id="WP_133971332.1">
    <property type="nucleotide sequence ID" value="NZ_LS999521.1"/>
</dbReference>
<keyword evidence="3" id="KW-0347">Helicase</keyword>
<keyword evidence="3" id="KW-0547">Nucleotide-binding</keyword>
<reference evidence="3 4" key="1">
    <citation type="submission" date="2018-08" db="EMBL/GenBank/DDBJ databases">
        <authorList>
            <person name="Gonzaga-Molto A."/>
        </authorList>
    </citation>
    <scope>NUCLEOTIDE SEQUENCE [LARGE SCALE GENOMIC DNA]</scope>
    <source>
        <strain evidence="3">Acinetobacter calcoaceticus str. 2117</strain>
    </source>
</reference>
<proteinExistence type="predicted"/>
<dbReference type="GO" id="GO:0003677">
    <property type="term" value="F:DNA binding"/>
    <property type="evidence" value="ECO:0007669"/>
    <property type="project" value="InterPro"/>
</dbReference>